<organism evidence="1 2">
    <name type="scientific">Affinibrenneria salicis</name>
    <dbReference type="NCBI Taxonomy" id="2590031"/>
    <lineage>
        <taxon>Bacteria</taxon>
        <taxon>Pseudomonadati</taxon>
        <taxon>Pseudomonadota</taxon>
        <taxon>Gammaproteobacteria</taxon>
        <taxon>Enterobacterales</taxon>
        <taxon>Pectobacteriaceae</taxon>
        <taxon>Affinibrenneria</taxon>
    </lineage>
</organism>
<name>A0A5J5G3F3_9GAMM</name>
<protein>
    <submittedName>
        <fullName evidence="1">Uncharacterized protein</fullName>
    </submittedName>
</protein>
<evidence type="ECO:0000313" key="1">
    <source>
        <dbReference type="EMBL" id="KAA9001399.1"/>
    </source>
</evidence>
<comment type="caution">
    <text evidence="1">The sequence shown here is derived from an EMBL/GenBank/DDBJ whole genome shotgun (WGS) entry which is preliminary data.</text>
</comment>
<accession>A0A5J5G3F3</accession>
<sequence length="97" mass="11302">MYRDNYFPDLLVKKGEAILRDLCMQIESQKPDDLDAFYSLTQQSTDRFNQLAEEFDDQGSEIETSARECIGEDFVFIAKAYGFEQSDPEELIATRDW</sequence>
<reference evidence="1 2" key="1">
    <citation type="submission" date="2019-09" db="EMBL/GenBank/DDBJ databases">
        <authorList>
            <person name="Li Y."/>
        </authorList>
    </citation>
    <scope>NUCLEOTIDE SEQUENCE [LARGE SCALE GENOMIC DNA]</scope>
    <source>
        <strain evidence="1 2">L3-3HA</strain>
    </source>
</reference>
<evidence type="ECO:0000313" key="2">
    <source>
        <dbReference type="Proteomes" id="UP000335415"/>
    </source>
</evidence>
<dbReference type="Proteomes" id="UP000335415">
    <property type="component" value="Unassembled WGS sequence"/>
</dbReference>
<dbReference type="EMBL" id="VYKJ01000003">
    <property type="protein sequence ID" value="KAA9001399.1"/>
    <property type="molecule type" value="Genomic_DNA"/>
</dbReference>
<dbReference type="Pfam" id="PF18977">
    <property type="entry name" value="DUF5713"/>
    <property type="match status" value="1"/>
</dbReference>
<dbReference type="OrthoDB" id="8795357at2"/>
<keyword evidence="2" id="KW-1185">Reference proteome</keyword>
<proteinExistence type="predicted"/>
<gene>
    <name evidence="1" type="ORF">FJU30_07965</name>
</gene>
<dbReference type="AlphaFoldDB" id="A0A5J5G3F3"/>
<dbReference type="InterPro" id="IPR043767">
    <property type="entry name" value="DUF5713"/>
</dbReference>